<sequence>MLMAFFRQNGKFVPTYMYESCSTAAFKHGRTETIRSASNATVACAEAFQKSHRAGVEEMTDRIRRAADWHAKLTEEAAMGQGFRSSSLRASPPGRVHCTLSSPALMLGGFGPVVRDGFGVGYGIQNDWLGCNVTSYPPDRDVRGFLECVRLSLEDIYCVLEGKNFKQ</sequence>
<proteinExistence type="inferred from homology"/>
<dbReference type="GO" id="GO:0005739">
    <property type="term" value="C:mitochondrion"/>
    <property type="evidence" value="ECO:0007669"/>
    <property type="project" value="TreeGrafter"/>
</dbReference>
<evidence type="ECO:0000256" key="1">
    <source>
        <dbReference type="ARBA" id="ARBA00005232"/>
    </source>
</evidence>
<dbReference type="SUPFAM" id="SSF52777">
    <property type="entry name" value="CoA-dependent acyltransferases"/>
    <property type="match status" value="1"/>
</dbReference>
<name>A0A9X0D2Y3_9CNID</name>
<dbReference type="InterPro" id="IPR039551">
    <property type="entry name" value="Cho/carn_acyl_trans"/>
</dbReference>
<comment type="caution">
    <text evidence="3">The sequence shown here is derived from an EMBL/GenBank/DDBJ whole genome shotgun (WGS) entry which is preliminary data.</text>
</comment>
<dbReference type="EMBL" id="MU825910">
    <property type="protein sequence ID" value="KAJ7382919.1"/>
    <property type="molecule type" value="Genomic_DNA"/>
</dbReference>
<evidence type="ECO:0000259" key="2">
    <source>
        <dbReference type="Pfam" id="PF00755"/>
    </source>
</evidence>
<evidence type="ECO:0000313" key="3">
    <source>
        <dbReference type="EMBL" id="KAJ7382919.1"/>
    </source>
</evidence>
<feature type="domain" description="Choline/carnitine acyltransferase" evidence="2">
    <location>
        <begin position="99"/>
        <end position="149"/>
    </location>
</feature>
<organism evidence="3 4">
    <name type="scientific">Desmophyllum pertusum</name>
    <dbReference type="NCBI Taxonomy" id="174260"/>
    <lineage>
        <taxon>Eukaryota</taxon>
        <taxon>Metazoa</taxon>
        <taxon>Cnidaria</taxon>
        <taxon>Anthozoa</taxon>
        <taxon>Hexacorallia</taxon>
        <taxon>Scleractinia</taxon>
        <taxon>Caryophylliina</taxon>
        <taxon>Caryophylliidae</taxon>
        <taxon>Desmophyllum</taxon>
    </lineage>
</organism>
<dbReference type="Pfam" id="PF00755">
    <property type="entry name" value="Carn_acyltransf"/>
    <property type="match status" value="2"/>
</dbReference>
<keyword evidence="3" id="KW-0808">Transferase</keyword>
<keyword evidence="3" id="KW-0012">Acyltransferase</keyword>
<comment type="similarity">
    <text evidence="1">Belongs to the carnitine/choline acetyltransferase family.</text>
</comment>
<dbReference type="PANTHER" id="PTHR22589:SF16">
    <property type="entry name" value="CARNITINE O-PALMITOYLTRANSFERASE 2, MITOCHONDRIAL"/>
    <property type="match status" value="1"/>
</dbReference>
<dbReference type="EC" id="2.3.1.21" evidence="3"/>
<dbReference type="OrthoDB" id="240216at2759"/>
<dbReference type="Proteomes" id="UP001163046">
    <property type="component" value="Unassembled WGS sequence"/>
</dbReference>
<protein>
    <submittedName>
        <fullName evidence="3">Carnitine O-palmitoyltransferase 2, mitochondrial</fullName>
        <ecNumber evidence="3">2.3.1.21</ecNumber>
    </submittedName>
</protein>
<evidence type="ECO:0000313" key="4">
    <source>
        <dbReference type="Proteomes" id="UP001163046"/>
    </source>
</evidence>
<gene>
    <name evidence="3" type="primary">CPT2_1</name>
    <name evidence="3" type="ORF">OS493_031694</name>
</gene>
<keyword evidence="4" id="KW-1185">Reference proteome</keyword>
<accession>A0A9X0D2Y3</accession>
<feature type="domain" description="Choline/carnitine acyltransferase" evidence="2">
    <location>
        <begin position="3"/>
        <end position="83"/>
    </location>
</feature>
<dbReference type="AlphaFoldDB" id="A0A9X0D2Y3"/>
<reference evidence="3" key="1">
    <citation type="submission" date="2023-01" db="EMBL/GenBank/DDBJ databases">
        <title>Genome assembly of the deep-sea coral Lophelia pertusa.</title>
        <authorList>
            <person name="Herrera S."/>
            <person name="Cordes E."/>
        </authorList>
    </citation>
    <scope>NUCLEOTIDE SEQUENCE</scope>
    <source>
        <strain evidence="3">USNM1676648</strain>
        <tissue evidence="3">Polyp</tissue>
    </source>
</reference>
<dbReference type="GO" id="GO:0004095">
    <property type="term" value="F:carnitine O-palmitoyltransferase activity"/>
    <property type="evidence" value="ECO:0007669"/>
    <property type="project" value="UniProtKB-EC"/>
</dbReference>
<dbReference type="PANTHER" id="PTHR22589">
    <property type="entry name" value="CARNITINE O-ACYLTRANSFERASE"/>
    <property type="match status" value="1"/>
</dbReference>
<dbReference type="InterPro" id="IPR023213">
    <property type="entry name" value="CAT-like_dom_sf"/>
</dbReference>
<dbReference type="GO" id="GO:0006635">
    <property type="term" value="P:fatty acid beta-oxidation"/>
    <property type="evidence" value="ECO:0007669"/>
    <property type="project" value="TreeGrafter"/>
</dbReference>
<dbReference type="Gene3D" id="3.30.559.10">
    <property type="entry name" value="Chloramphenicol acetyltransferase-like domain"/>
    <property type="match status" value="2"/>
</dbReference>
<dbReference type="InterPro" id="IPR000542">
    <property type="entry name" value="Carn_acyl_trans"/>
</dbReference>